<evidence type="ECO:0000256" key="3">
    <source>
        <dbReference type="ARBA" id="ARBA00022670"/>
    </source>
</evidence>
<organism evidence="7 8">
    <name type="scientific">Porites evermanni</name>
    <dbReference type="NCBI Taxonomy" id="104178"/>
    <lineage>
        <taxon>Eukaryota</taxon>
        <taxon>Metazoa</taxon>
        <taxon>Cnidaria</taxon>
        <taxon>Anthozoa</taxon>
        <taxon>Hexacorallia</taxon>
        <taxon>Scleractinia</taxon>
        <taxon>Fungiina</taxon>
        <taxon>Poritidae</taxon>
        <taxon>Porites</taxon>
    </lineage>
</organism>
<dbReference type="InterPro" id="IPR001254">
    <property type="entry name" value="Trypsin_dom"/>
</dbReference>
<dbReference type="PANTHER" id="PTHR24264:SF65">
    <property type="entry name" value="SRCR DOMAIN-CONTAINING PROTEIN"/>
    <property type="match status" value="1"/>
</dbReference>
<dbReference type="InterPro" id="IPR018114">
    <property type="entry name" value="TRYPSIN_HIS"/>
</dbReference>
<dbReference type="EMBL" id="CALNXI010002610">
    <property type="protein sequence ID" value="CAH3189370.1"/>
    <property type="molecule type" value="Genomic_DNA"/>
</dbReference>
<reference evidence="7 8" key="1">
    <citation type="submission" date="2022-05" db="EMBL/GenBank/DDBJ databases">
        <authorList>
            <consortium name="Genoscope - CEA"/>
            <person name="William W."/>
        </authorList>
    </citation>
    <scope>NUCLEOTIDE SEQUENCE [LARGE SCALE GENOMIC DNA]</scope>
</reference>
<dbReference type="InterPro" id="IPR050127">
    <property type="entry name" value="Serine_Proteases_S1"/>
</dbReference>
<dbReference type="PANTHER" id="PTHR24264">
    <property type="entry name" value="TRYPSIN-RELATED"/>
    <property type="match status" value="1"/>
</dbReference>
<dbReference type="InterPro" id="IPR001314">
    <property type="entry name" value="Peptidase_S1A"/>
</dbReference>
<dbReference type="Gene3D" id="2.40.10.10">
    <property type="entry name" value="Trypsin-like serine proteases"/>
    <property type="match status" value="1"/>
</dbReference>
<feature type="domain" description="Peptidase S1" evidence="6">
    <location>
        <begin position="1"/>
        <end position="151"/>
    </location>
</feature>
<dbReference type="InterPro" id="IPR043504">
    <property type="entry name" value="Peptidase_S1_PA_chymotrypsin"/>
</dbReference>
<dbReference type="SMART" id="SM00020">
    <property type="entry name" value="Tryp_SPc"/>
    <property type="match status" value="1"/>
</dbReference>
<gene>
    <name evidence="7" type="ORF">PEVE_00019370</name>
</gene>
<dbReference type="PROSITE" id="PS00134">
    <property type="entry name" value="TRYPSIN_HIS"/>
    <property type="match status" value="1"/>
</dbReference>
<dbReference type="Pfam" id="PF00089">
    <property type="entry name" value="Trypsin"/>
    <property type="match status" value="1"/>
</dbReference>
<evidence type="ECO:0000313" key="7">
    <source>
        <dbReference type="EMBL" id="CAH3189370.1"/>
    </source>
</evidence>
<accession>A0ABN8SEJ8</accession>
<evidence type="ECO:0000256" key="5">
    <source>
        <dbReference type="ARBA" id="ARBA00022825"/>
    </source>
</evidence>
<evidence type="ECO:0000256" key="4">
    <source>
        <dbReference type="ARBA" id="ARBA00022801"/>
    </source>
</evidence>
<keyword evidence="3" id="KW-0645">Protease</keyword>
<keyword evidence="2" id="KW-0964">Secreted</keyword>
<evidence type="ECO:0000313" key="8">
    <source>
        <dbReference type="Proteomes" id="UP001159427"/>
    </source>
</evidence>
<dbReference type="Proteomes" id="UP001159427">
    <property type="component" value="Unassembled WGS sequence"/>
</dbReference>
<comment type="subcellular location">
    <subcellularLocation>
        <location evidence="1">Secreted</location>
    </subcellularLocation>
</comment>
<keyword evidence="4" id="KW-0378">Hydrolase</keyword>
<keyword evidence="5" id="KW-0720">Serine protease</keyword>
<keyword evidence="8" id="KW-1185">Reference proteome</keyword>
<comment type="caution">
    <text evidence="7">The sequence shown here is derived from an EMBL/GenBank/DDBJ whole genome shotgun (WGS) entry which is preliminary data.</text>
</comment>
<sequence length="151" mass="17180">MRGDYPWQAALVKNKVNRFIFCGGTLIKRQWVLTAAHCVLKDDGTKDNNFLVRMGAYKTDPDHGNFGVKYGQEFSVSNIIVHPSYDKVTDSNDIALLKLDHKAKISTYVKTALLPKKPTKKSWFKIKCVLLRDLAMWTRKAPLPITCSTYT</sequence>
<evidence type="ECO:0000256" key="1">
    <source>
        <dbReference type="ARBA" id="ARBA00004613"/>
    </source>
</evidence>
<evidence type="ECO:0000256" key="2">
    <source>
        <dbReference type="ARBA" id="ARBA00022525"/>
    </source>
</evidence>
<protein>
    <recommendedName>
        <fullName evidence="6">Peptidase S1 domain-containing protein</fullName>
    </recommendedName>
</protein>
<evidence type="ECO:0000259" key="6">
    <source>
        <dbReference type="PROSITE" id="PS50240"/>
    </source>
</evidence>
<dbReference type="InterPro" id="IPR009003">
    <property type="entry name" value="Peptidase_S1_PA"/>
</dbReference>
<name>A0ABN8SEJ8_9CNID</name>
<proteinExistence type="predicted"/>
<dbReference type="SUPFAM" id="SSF50494">
    <property type="entry name" value="Trypsin-like serine proteases"/>
    <property type="match status" value="1"/>
</dbReference>
<dbReference type="PRINTS" id="PR00722">
    <property type="entry name" value="CHYMOTRYPSIN"/>
</dbReference>
<dbReference type="PROSITE" id="PS50240">
    <property type="entry name" value="TRYPSIN_DOM"/>
    <property type="match status" value="1"/>
</dbReference>